<keyword evidence="3" id="KW-1185">Reference proteome</keyword>
<comment type="caution">
    <text evidence="2">The sequence shown here is derived from an EMBL/GenBank/DDBJ whole genome shotgun (WGS) entry which is preliminary data.</text>
</comment>
<keyword evidence="1" id="KW-0175">Coiled coil</keyword>
<gene>
    <name evidence="2" type="ORF">A3860_18745</name>
</gene>
<protein>
    <submittedName>
        <fullName evidence="2">Uncharacterized protein</fullName>
    </submittedName>
</protein>
<reference evidence="2 3" key="1">
    <citation type="submission" date="2016-03" db="EMBL/GenBank/DDBJ databases">
        <title>Niastella vici sp. nov., isolated from farmland soil.</title>
        <authorList>
            <person name="Chen L."/>
            <person name="Wang D."/>
            <person name="Yang S."/>
            <person name="Wang G."/>
        </authorList>
    </citation>
    <scope>NUCLEOTIDE SEQUENCE [LARGE SCALE GENOMIC DNA]</scope>
    <source>
        <strain evidence="2 3">DJ57</strain>
    </source>
</reference>
<evidence type="ECO:0000313" key="2">
    <source>
        <dbReference type="EMBL" id="OQP64796.1"/>
    </source>
</evidence>
<evidence type="ECO:0000313" key="3">
    <source>
        <dbReference type="Proteomes" id="UP000192796"/>
    </source>
</evidence>
<organism evidence="2 3">
    <name type="scientific">Niastella vici</name>
    <dbReference type="NCBI Taxonomy" id="1703345"/>
    <lineage>
        <taxon>Bacteria</taxon>
        <taxon>Pseudomonadati</taxon>
        <taxon>Bacteroidota</taxon>
        <taxon>Chitinophagia</taxon>
        <taxon>Chitinophagales</taxon>
        <taxon>Chitinophagaceae</taxon>
        <taxon>Niastella</taxon>
    </lineage>
</organism>
<dbReference type="EMBL" id="LVYD01000041">
    <property type="protein sequence ID" value="OQP64796.1"/>
    <property type="molecule type" value="Genomic_DNA"/>
</dbReference>
<dbReference type="Proteomes" id="UP000192796">
    <property type="component" value="Unassembled WGS sequence"/>
</dbReference>
<feature type="coiled-coil region" evidence="1">
    <location>
        <begin position="162"/>
        <end position="213"/>
    </location>
</feature>
<accession>A0A1V9G2V5</accession>
<evidence type="ECO:0000256" key="1">
    <source>
        <dbReference type="SAM" id="Coils"/>
    </source>
</evidence>
<proteinExistence type="predicted"/>
<dbReference type="AlphaFoldDB" id="A0A1V9G2V5"/>
<name>A0A1V9G2V5_9BACT</name>
<dbReference type="RefSeq" id="WP_081146610.1">
    <property type="nucleotide sequence ID" value="NZ_LVYD01000041.1"/>
</dbReference>
<sequence>MLHDIYYIITPRIIQQPVKAVPDATIALRLNAGDINTHLFQIAEQYLINQPFCLLLQLQEQLSIDQANNIIAFFFFSNYHKPGGTPQIILEGENEPVLQAGIELLQQSAKAQAFPVVQFTLATTIQNRYTSDEKPAITAIYKGWLQSPNISSDILYVNVSQLPALENINQALEAEETLLEQQNAGLFMLKKQNRQLRKQVQQLELFCQAAQQEISNQVSHNQILRSQSQATALQNYYNSEYEVLPLWYKRLGHIIKVFIGKRSFKSLFSDKVKKYRD</sequence>
<dbReference type="STRING" id="1703345.A3860_18745"/>
<dbReference type="OrthoDB" id="894435at2"/>